<evidence type="ECO:0000313" key="3">
    <source>
        <dbReference type="Proteomes" id="UP000190027"/>
    </source>
</evidence>
<proteinExistence type="predicted"/>
<keyword evidence="3" id="KW-1185">Reference proteome</keyword>
<feature type="transmembrane region" description="Helical" evidence="1">
    <location>
        <begin position="61"/>
        <end position="85"/>
    </location>
</feature>
<keyword evidence="1" id="KW-0812">Transmembrane</keyword>
<reference evidence="2 3" key="1">
    <citation type="submission" date="2017-02" db="EMBL/GenBank/DDBJ databases">
        <authorList>
            <person name="Peterson S.W."/>
        </authorList>
    </citation>
    <scope>NUCLEOTIDE SEQUENCE [LARGE SCALE GENOMIC DNA]</scope>
    <source>
        <strain evidence="2 3">DSM 16080</strain>
    </source>
</reference>
<sequence>MDLVIRGLAQLIHVVLFGYQLVVIVAALITWVNPDPYNPIVRTLRALTEPVFYRVRRWLPFVYVSGIDLSPVVVILVLGFLDYVIPGNLIRLAMHV</sequence>
<accession>A0A1T4WTJ3</accession>
<evidence type="ECO:0000256" key="1">
    <source>
        <dbReference type="SAM" id="Phobius"/>
    </source>
</evidence>
<protein>
    <submittedName>
        <fullName evidence="2">YggT family protein</fullName>
    </submittedName>
</protein>
<dbReference type="RefSeq" id="WP_078716923.1">
    <property type="nucleotide sequence ID" value="NZ_FUYC01000004.1"/>
</dbReference>
<dbReference type="Pfam" id="PF02325">
    <property type="entry name" value="CCB3_YggT"/>
    <property type="match status" value="1"/>
</dbReference>
<organism evidence="2 3">
    <name type="scientific">Paucidesulfovibrio gracilis DSM 16080</name>
    <dbReference type="NCBI Taxonomy" id="1121449"/>
    <lineage>
        <taxon>Bacteria</taxon>
        <taxon>Pseudomonadati</taxon>
        <taxon>Thermodesulfobacteriota</taxon>
        <taxon>Desulfovibrionia</taxon>
        <taxon>Desulfovibrionales</taxon>
        <taxon>Desulfovibrionaceae</taxon>
        <taxon>Paucidesulfovibrio</taxon>
    </lineage>
</organism>
<dbReference type="AlphaFoldDB" id="A0A1T4WTJ3"/>
<dbReference type="GO" id="GO:0016020">
    <property type="term" value="C:membrane"/>
    <property type="evidence" value="ECO:0007669"/>
    <property type="project" value="InterPro"/>
</dbReference>
<evidence type="ECO:0000313" key="2">
    <source>
        <dbReference type="EMBL" id="SKA80427.1"/>
    </source>
</evidence>
<dbReference type="EMBL" id="FUYC01000004">
    <property type="protein sequence ID" value="SKA80427.1"/>
    <property type="molecule type" value="Genomic_DNA"/>
</dbReference>
<gene>
    <name evidence="2" type="ORF">SAMN02745704_01351</name>
</gene>
<feature type="transmembrane region" description="Helical" evidence="1">
    <location>
        <begin position="12"/>
        <end position="32"/>
    </location>
</feature>
<name>A0A1T4WTJ3_9BACT</name>
<dbReference type="Proteomes" id="UP000190027">
    <property type="component" value="Unassembled WGS sequence"/>
</dbReference>
<dbReference type="OrthoDB" id="47652at2"/>
<dbReference type="InterPro" id="IPR003425">
    <property type="entry name" value="CCB3/YggT"/>
</dbReference>
<dbReference type="STRING" id="1121449.SAMN02745704_01351"/>
<keyword evidence="1" id="KW-0472">Membrane</keyword>
<keyword evidence="1" id="KW-1133">Transmembrane helix</keyword>